<dbReference type="InterPro" id="IPR004919">
    <property type="entry name" value="GmrSD_N"/>
</dbReference>
<dbReference type="EMBL" id="AUBJ02000001">
    <property type="protein sequence ID" value="MCP2331599.1"/>
    <property type="molecule type" value="Genomic_DNA"/>
</dbReference>
<reference evidence="2 3" key="2">
    <citation type="submission" date="2022-06" db="EMBL/GenBank/DDBJ databases">
        <title>Genomic Encyclopedia of Type Strains, Phase I: the one thousand microbial genomes (KMG-I) project.</title>
        <authorList>
            <person name="Kyrpides N."/>
        </authorList>
    </citation>
    <scope>NUCLEOTIDE SEQUENCE [LARGE SCALE GENOMIC DNA]</scope>
    <source>
        <strain evidence="2 3">DSM 43889</strain>
    </source>
</reference>
<organism evidence="2 3">
    <name type="scientific">Actinoalloteichus caeruleus DSM 43889</name>
    <dbReference type="NCBI Taxonomy" id="1120930"/>
    <lineage>
        <taxon>Bacteria</taxon>
        <taxon>Bacillati</taxon>
        <taxon>Actinomycetota</taxon>
        <taxon>Actinomycetes</taxon>
        <taxon>Pseudonocardiales</taxon>
        <taxon>Pseudonocardiaceae</taxon>
        <taxon>Actinoalloteichus</taxon>
        <taxon>Actinoalloteichus cyanogriseus</taxon>
    </lineage>
</organism>
<gene>
    <name evidence="2" type="ORF">G443_001869</name>
</gene>
<evidence type="ECO:0000313" key="3">
    <source>
        <dbReference type="Proteomes" id="UP000791080"/>
    </source>
</evidence>
<keyword evidence="3" id="KW-1185">Reference proteome</keyword>
<dbReference type="Pfam" id="PF03235">
    <property type="entry name" value="GmrSD_N"/>
    <property type="match status" value="1"/>
</dbReference>
<evidence type="ECO:0000313" key="2">
    <source>
        <dbReference type="EMBL" id="MCP2331599.1"/>
    </source>
</evidence>
<name>A0ABT1JGG9_ACTCY</name>
<dbReference type="RefSeq" id="WP_051313827.1">
    <property type="nucleotide sequence ID" value="NZ_AUBJ02000001.1"/>
</dbReference>
<protein>
    <recommendedName>
        <fullName evidence="1">GmrSD restriction endonucleases N-terminal domain-containing protein</fullName>
    </recommendedName>
</protein>
<dbReference type="Proteomes" id="UP000791080">
    <property type="component" value="Unassembled WGS sequence"/>
</dbReference>
<dbReference type="PANTHER" id="PTHR37292:SF2">
    <property type="entry name" value="DUF262 DOMAIN-CONTAINING PROTEIN"/>
    <property type="match status" value="1"/>
</dbReference>
<comment type="caution">
    <text evidence="2">The sequence shown here is derived from an EMBL/GenBank/DDBJ whole genome shotgun (WGS) entry which is preliminary data.</text>
</comment>
<sequence>MTDSLQTRPTATTFDLEKLLGEAWAGRLRIPHFQREFRWDRQDVIRLFDSIVRGYPVGSLLLWSRPAASQLLKLGQLEIEAPATNEALWVVDGQQRLTSLANVLHPDGANDPRFRIAYDLRAREFSLRPHSQDPWVVPLPVIFDLQRLLRWFAEHPELTEHLDEATSLARKIRQFSVPAYLVKHDEVAVLQDIFDRMNNYGKRLRRAEVFSALYAGDENSHESNLTIDGIANAISGGLGFGLLDSNTVLQGVLARRGPDVARDLRVEFSNHERRGVFDFRGEDRDTAFAAGARALERAVVFLREEVGVPHVSLLAYRYLLVVMTRFFAHHPEPSRRSRVLLARWYWREAVRGPLTGRGSVMSTVRALCAKVRSDDEAASVSALVDAADTPPGGLRAPTLTRFRTNSAETKILLSAWWSIGPRSPITGQRYGHSQLSSFLGDSPTAASASPQVVPRRSLKEEHQDWAANRVLLPDEAVPVNELDSCLAVRPGEVTPDTWRLVLRSHGLTNETERLLLEERWDDFIESRTEVLQDDAARFVAERCAWDSEAPED</sequence>
<proteinExistence type="predicted"/>
<reference evidence="2 3" key="1">
    <citation type="submission" date="2013-07" db="EMBL/GenBank/DDBJ databases">
        <authorList>
            <consortium name="DOE Joint Genome Institute"/>
            <person name="Reeve W."/>
            <person name="Huntemann M."/>
            <person name="Han J."/>
            <person name="Chen A."/>
            <person name="Kyrpides N."/>
            <person name="Mavromatis K."/>
            <person name="Markowitz V."/>
            <person name="Palaniappan K."/>
            <person name="Ivanova N."/>
            <person name="Schaumberg A."/>
            <person name="Pati A."/>
            <person name="Liolios K."/>
            <person name="Nordberg H.P."/>
            <person name="Cantor M.N."/>
            <person name="Hua S.X."/>
            <person name="Woyke T."/>
        </authorList>
    </citation>
    <scope>NUCLEOTIDE SEQUENCE [LARGE SCALE GENOMIC DNA]</scope>
    <source>
        <strain evidence="2 3">DSM 43889</strain>
    </source>
</reference>
<dbReference type="PANTHER" id="PTHR37292">
    <property type="entry name" value="VNG6097C"/>
    <property type="match status" value="1"/>
</dbReference>
<feature type="domain" description="GmrSD restriction endonucleases N-terminal" evidence="1">
    <location>
        <begin position="16"/>
        <end position="214"/>
    </location>
</feature>
<evidence type="ECO:0000259" key="1">
    <source>
        <dbReference type="Pfam" id="PF03235"/>
    </source>
</evidence>
<accession>A0ABT1JGG9</accession>